<keyword evidence="3" id="KW-1185">Reference proteome</keyword>
<name>A0ABQ6GJI7_9BACL</name>
<proteinExistence type="predicted"/>
<accession>A0ABQ6GJI7</accession>
<protein>
    <recommendedName>
        <fullName evidence="1">FAS1-like dehydratase domain-containing protein</fullName>
    </recommendedName>
</protein>
<dbReference type="Pfam" id="PF13452">
    <property type="entry name" value="FAS1_DH_region"/>
    <property type="match status" value="1"/>
</dbReference>
<comment type="caution">
    <text evidence="2">The sequence shown here is derived from an EMBL/GenBank/DDBJ whole genome shotgun (WGS) entry which is preliminary data.</text>
</comment>
<evidence type="ECO:0000259" key="1">
    <source>
        <dbReference type="Pfam" id="PF13452"/>
    </source>
</evidence>
<feature type="domain" description="FAS1-like dehydratase" evidence="1">
    <location>
        <begin position="55"/>
        <end position="114"/>
    </location>
</feature>
<gene>
    <name evidence="2" type="ORF">MU1_49960</name>
</gene>
<evidence type="ECO:0000313" key="2">
    <source>
        <dbReference type="EMBL" id="GLX70650.1"/>
    </source>
</evidence>
<sequence length="126" mass="13908">MIQITFTYHLTLEAVIAYSQSIEAPLQQIRDAWIAPATMPITFWKIADVPWLDPKTTYIHGKQSFAYNAPLTAGSQLDCVLTLTKVETKSGRSGNLELLTHTLTCTCKDKPILTAETVLITIGDPS</sequence>
<dbReference type="Gene3D" id="3.10.129.10">
    <property type="entry name" value="Hotdog Thioesterase"/>
    <property type="match status" value="1"/>
</dbReference>
<dbReference type="InterPro" id="IPR029069">
    <property type="entry name" value="HotDog_dom_sf"/>
</dbReference>
<evidence type="ECO:0000313" key="3">
    <source>
        <dbReference type="Proteomes" id="UP001157114"/>
    </source>
</evidence>
<dbReference type="Proteomes" id="UP001157114">
    <property type="component" value="Unassembled WGS sequence"/>
</dbReference>
<dbReference type="RefSeq" id="WP_284241424.1">
    <property type="nucleotide sequence ID" value="NZ_BSSQ01000019.1"/>
</dbReference>
<dbReference type="EMBL" id="BSSQ01000019">
    <property type="protein sequence ID" value="GLX70650.1"/>
    <property type="molecule type" value="Genomic_DNA"/>
</dbReference>
<dbReference type="InterPro" id="IPR039569">
    <property type="entry name" value="FAS1-like_DH_region"/>
</dbReference>
<reference evidence="2 3" key="1">
    <citation type="submission" date="2023-03" db="EMBL/GenBank/DDBJ databases">
        <title>Draft genome sequence of the bacteria which degrade cell wall of Tricholomamatutake.</title>
        <authorList>
            <person name="Konishi Y."/>
            <person name="Fukuta Y."/>
            <person name="Shirasaka N."/>
        </authorList>
    </citation>
    <scope>NUCLEOTIDE SEQUENCE [LARGE SCALE GENOMIC DNA]</scope>
    <source>
        <strain evidence="3">mu1</strain>
    </source>
</reference>
<organism evidence="2 3">
    <name type="scientific">Paenibacillus glycanilyticus</name>
    <dbReference type="NCBI Taxonomy" id="126569"/>
    <lineage>
        <taxon>Bacteria</taxon>
        <taxon>Bacillati</taxon>
        <taxon>Bacillota</taxon>
        <taxon>Bacilli</taxon>
        <taxon>Bacillales</taxon>
        <taxon>Paenibacillaceae</taxon>
        <taxon>Paenibacillus</taxon>
    </lineage>
</organism>
<dbReference type="SUPFAM" id="SSF54637">
    <property type="entry name" value="Thioesterase/thiol ester dehydrase-isomerase"/>
    <property type="match status" value="1"/>
</dbReference>